<evidence type="ECO:0000256" key="2">
    <source>
        <dbReference type="SAM" id="MobiDB-lite"/>
    </source>
</evidence>
<protein>
    <submittedName>
        <fullName evidence="4">LOC107378481-like protein</fullName>
    </submittedName>
</protein>
<dbReference type="PROSITE" id="PS51900">
    <property type="entry name" value="CB"/>
    <property type="match status" value="1"/>
</dbReference>
<dbReference type="Gene3D" id="1.10.150.130">
    <property type="match status" value="1"/>
</dbReference>
<gene>
    <name evidence="4" type="ORF">G4P62_004956</name>
</gene>
<sequence length="267" mass="28033">MEVAPSGGAEGVASVQRGPGGSGHLEEQHAWLLVILPGRGRRPAGDGRLRQCLAAGSAVRFPAFPVNLTDPPSGEGPVTRGPSGGARLAHEGLVSVASQSVERGEVAVAGEVGPPVSDGGEDLASIPRSSLAHGVASEGCRQPPVGLEPSIQQVLDSARAPSTRATYARCWQRFSTWCSGREVDPGSCSLHEVLRYLRHLFDKGRAASTLKVHLVAISANHLLVDGRSVGAHYLVTQFLRGVRRLCPPLCRPAPAWDLPLVLAARNL</sequence>
<keyword evidence="1" id="KW-0238">DNA-binding</keyword>
<feature type="region of interest" description="Disordered" evidence="2">
    <location>
        <begin position="1"/>
        <end position="23"/>
    </location>
</feature>
<proteinExistence type="predicted"/>
<dbReference type="AlphaFoldDB" id="A0A9D3BZH2"/>
<reference evidence="4" key="1">
    <citation type="submission" date="2020-03" db="EMBL/GenBank/DDBJ databases">
        <title>Intra-Species Differences in Population Size shape Life History and Genome Evolution.</title>
        <authorList>
            <person name="Willemsen D."/>
            <person name="Cui R."/>
            <person name="Valenzano D.R."/>
        </authorList>
    </citation>
    <scope>NUCLEOTIDE SEQUENCE</scope>
    <source>
        <strain evidence="4">GRZ</strain>
        <tissue evidence="4">Whole</tissue>
    </source>
</reference>
<feature type="region of interest" description="Disordered" evidence="2">
    <location>
        <begin position="66"/>
        <end position="86"/>
    </location>
</feature>
<accession>A0A9D3BZH2</accession>
<evidence type="ECO:0000313" key="5">
    <source>
        <dbReference type="Proteomes" id="UP000822369"/>
    </source>
</evidence>
<dbReference type="InterPro" id="IPR044068">
    <property type="entry name" value="CB"/>
</dbReference>
<feature type="domain" description="Core-binding (CB)" evidence="3">
    <location>
        <begin position="145"/>
        <end position="225"/>
    </location>
</feature>
<dbReference type="EMBL" id="JAAVVJ010000003">
    <property type="protein sequence ID" value="KAF7225775.1"/>
    <property type="molecule type" value="Genomic_DNA"/>
</dbReference>
<evidence type="ECO:0000313" key="4">
    <source>
        <dbReference type="EMBL" id="KAF7225775.1"/>
    </source>
</evidence>
<organism evidence="4 5">
    <name type="scientific">Nothobranchius furzeri</name>
    <name type="common">Turquoise killifish</name>
    <dbReference type="NCBI Taxonomy" id="105023"/>
    <lineage>
        <taxon>Eukaryota</taxon>
        <taxon>Metazoa</taxon>
        <taxon>Chordata</taxon>
        <taxon>Craniata</taxon>
        <taxon>Vertebrata</taxon>
        <taxon>Euteleostomi</taxon>
        <taxon>Actinopterygii</taxon>
        <taxon>Neopterygii</taxon>
        <taxon>Teleostei</taxon>
        <taxon>Neoteleostei</taxon>
        <taxon>Acanthomorphata</taxon>
        <taxon>Ovalentaria</taxon>
        <taxon>Atherinomorphae</taxon>
        <taxon>Cyprinodontiformes</taxon>
        <taxon>Nothobranchiidae</taxon>
        <taxon>Nothobranchius</taxon>
    </lineage>
</organism>
<dbReference type="InterPro" id="IPR010998">
    <property type="entry name" value="Integrase_recombinase_N"/>
</dbReference>
<dbReference type="PANTHER" id="PTHR35617:SF3">
    <property type="entry name" value="CORE-BINDING (CB) DOMAIN-CONTAINING PROTEIN"/>
    <property type="match status" value="1"/>
</dbReference>
<dbReference type="Proteomes" id="UP000822369">
    <property type="component" value="Chromosome 3"/>
</dbReference>
<dbReference type="SUPFAM" id="SSF47823">
    <property type="entry name" value="lambda integrase-like, N-terminal domain"/>
    <property type="match status" value="1"/>
</dbReference>
<evidence type="ECO:0000256" key="1">
    <source>
        <dbReference type="ARBA" id="ARBA00023125"/>
    </source>
</evidence>
<evidence type="ECO:0000259" key="3">
    <source>
        <dbReference type="PROSITE" id="PS51900"/>
    </source>
</evidence>
<comment type="caution">
    <text evidence="4">The sequence shown here is derived from an EMBL/GenBank/DDBJ whole genome shotgun (WGS) entry which is preliminary data.</text>
</comment>
<dbReference type="GO" id="GO:0003677">
    <property type="term" value="F:DNA binding"/>
    <property type="evidence" value="ECO:0007669"/>
    <property type="project" value="UniProtKB-KW"/>
</dbReference>
<dbReference type="PANTHER" id="PTHR35617">
    <property type="entry name" value="PHAGE_INTEGRASE DOMAIN-CONTAINING PROTEIN"/>
    <property type="match status" value="1"/>
</dbReference>
<name>A0A9D3BZH2_NOTFU</name>